<dbReference type="PRINTS" id="PR00171">
    <property type="entry name" value="SUGRTRNSPORT"/>
</dbReference>
<dbReference type="FunFam" id="1.20.1250.20:FF:000090">
    <property type="entry name" value="MFS sugar transporter, putative"/>
    <property type="match status" value="1"/>
</dbReference>
<feature type="transmembrane region" description="Helical" evidence="13">
    <location>
        <begin position="48"/>
        <end position="71"/>
    </location>
</feature>
<evidence type="ECO:0000256" key="1">
    <source>
        <dbReference type="ARBA" id="ARBA00004141"/>
    </source>
</evidence>
<keyword evidence="11" id="KW-0326">Glycosidase</keyword>
<keyword evidence="10" id="KW-0119">Carbohydrate metabolism</keyword>
<evidence type="ECO:0000256" key="6">
    <source>
        <dbReference type="ARBA" id="ARBA00022801"/>
    </source>
</evidence>
<keyword evidence="16" id="KW-1185">Reference proteome</keyword>
<keyword evidence="5 13" id="KW-0812">Transmembrane</keyword>
<dbReference type="NCBIfam" id="TIGR00879">
    <property type="entry name" value="SP"/>
    <property type="match status" value="1"/>
</dbReference>
<dbReference type="InterPro" id="IPR036881">
    <property type="entry name" value="Glyco_hydro_3_C_sf"/>
</dbReference>
<dbReference type="EMBL" id="MLQL01000032">
    <property type="protein sequence ID" value="OQE15339.1"/>
    <property type="molecule type" value="Genomic_DNA"/>
</dbReference>
<dbReference type="GO" id="GO:0000272">
    <property type="term" value="P:polysaccharide catabolic process"/>
    <property type="evidence" value="ECO:0007669"/>
    <property type="project" value="UniProtKB-KW"/>
</dbReference>
<dbReference type="GO" id="GO:0004553">
    <property type="term" value="F:hydrolase activity, hydrolyzing O-glycosyl compounds"/>
    <property type="evidence" value="ECO:0007669"/>
    <property type="project" value="InterPro"/>
</dbReference>
<keyword evidence="7 13" id="KW-1133">Transmembrane helix</keyword>
<feature type="transmembrane region" description="Helical" evidence="13">
    <location>
        <begin position="172"/>
        <end position="191"/>
    </location>
</feature>
<evidence type="ECO:0000256" key="13">
    <source>
        <dbReference type="SAM" id="Phobius"/>
    </source>
</evidence>
<dbReference type="SUPFAM" id="SSF51445">
    <property type="entry name" value="(Trans)glycosidases"/>
    <property type="match status" value="1"/>
</dbReference>
<evidence type="ECO:0000256" key="11">
    <source>
        <dbReference type="ARBA" id="ARBA00023295"/>
    </source>
</evidence>
<dbReference type="FunFam" id="3.40.50.1700:FF:000009">
    <property type="entry name" value="Periplasmic beta-glucosidase"/>
    <property type="match status" value="1"/>
</dbReference>
<feature type="transmembrane region" description="Helical" evidence="13">
    <location>
        <begin position="300"/>
        <end position="318"/>
    </location>
</feature>
<proteinExistence type="inferred from homology"/>
<dbReference type="InterPro" id="IPR005828">
    <property type="entry name" value="MFS_sugar_transport-like"/>
</dbReference>
<feature type="transmembrane region" description="Helical" evidence="13">
    <location>
        <begin position="136"/>
        <end position="160"/>
    </location>
</feature>
<dbReference type="InterPro" id="IPR036259">
    <property type="entry name" value="MFS_trans_sf"/>
</dbReference>
<dbReference type="Gene3D" id="2.60.40.10">
    <property type="entry name" value="Immunoglobulins"/>
    <property type="match status" value="1"/>
</dbReference>
<dbReference type="PANTHER" id="PTHR48022">
    <property type="entry name" value="PLASTIDIC GLUCOSE TRANSPORTER 4"/>
    <property type="match status" value="1"/>
</dbReference>
<protein>
    <recommendedName>
        <fullName evidence="14">Major facilitator superfamily (MFS) profile domain-containing protein</fullName>
    </recommendedName>
</protein>
<dbReference type="Pfam" id="PF00933">
    <property type="entry name" value="Glyco_hydro_3"/>
    <property type="match status" value="1"/>
</dbReference>
<feature type="transmembrane region" description="Helical" evidence="13">
    <location>
        <begin position="356"/>
        <end position="383"/>
    </location>
</feature>
<evidence type="ECO:0000256" key="10">
    <source>
        <dbReference type="ARBA" id="ARBA00023277"/>
    </source>
</evidence>
<dbReference type="InterPro" id="IPR013783">
    <property type="entry name" value="Ig-like_fold"/>
</dbReference>
<evidence type="ECO:0000256" key="5">
    <source>
        <dbReference type="ARBA" id="ARBA00022692"/>
    </source>
</evidence>
<reference evidence="16" key="1">
    <citation type="journal article" date="2017" name="Nat. Microbiol.">
        <title>Global analysis of biosynthetic gene clusters reveals vast potential of secondary metabolite production in Penicillium species.</title>
        <authorList>
            <person name="Nielsen J.C."/>
            <person name="Grijseels S."/>
            <person name="Prigent S."/>
            <person name="Ji B."/>
            <person name="Dainat J."/>
            <person name="Nielsen K.F."/>
            <person name="Frisvad J.C."/>
            <person name="Workman M."/>
            <person name="Nielsen J."/>
        </authorList>
    </citation>
    <scope>NUCLEOTIDE SEQUENCE [LARGE SCALE GENOMIC DNA]</scope>
    <source>
        <strain evidence="16">IBT 14082</strain>
    </source>
</reference>
<dbReference type="GO" id="GO:0016020">
    <property type="term" value="C:membrane"/>
    <property type="evidence" value="ECO:0007669"/>
    <property type="project" value="UniProtKB-SubCell"/>
</dbReference>
<dbReference type="InterPro" id="IPR020846">
    <property type="entry name" value="MFS_dom"/>
</dbReference>
<feature type="transmembrane region" description="Helical" evidence="13">
    <location>
        <begin position="327"/>
        <end position="344"/>
    </location>
</feature>
<feature type="transmembrane region" description="Helical" evidence="13">
    <location>
        <begin position="259"/>
        <end position="280"/>
    </location>
</feature>
<dbReference type="SUPFAM" id="SSF52279">
    <property type="entry name" value="Beta-D-glucan exohydrolase, C-terminal domain"/>
    <property type="match status" value="1"/>
</dbReference>
<dbReference type="Gene3D" id="3.40.50.1700">
    <property type="entry name" value="Glycoside hydrolase family 3 C-terminal domain"/>
    <property type="match status" value="1"/>
</dbReference>
<comment type="subcellular location">
    <subcellularLocation>
        <location evidence="1">Membrane</location>
        <topology evidence="1">Multi-pass membrane protein</topology>
    </subcellularLocation>
</comment>
<feature type="transmembrane region" description="Helical" evidence="13">
    <location>
        <begin position="107"/>
        <end position="124"/>
    </location>
</feature>
<dbReference type="InterPro" id="IPR017853">
    <property type="entry name" value="GH"/>
</dbReference>
<sequence>MGKIYTLGLATFAATGSFLFGYDSGVMTDVIASHHFLNFFNTTKTSTIIGAINSTFSGGAAIGALMAGLTIDRFGRRMTIQMGALLATVGAILQCAAQNLVMILVGRIIAGWAVGVLSMSVPVYQAECAHPKTRGLIVGLSQQMIGVGFIVSTWIGYGSLHAPDTNSLQWRFPLAFQALPAFMLFVGMFWLPESPRHLIEKDQEDEAFRILKRLHYDGSNMEWIQTEFTEIKTTINAERAITAPGWTIMFKVPQWRTRLLQGTLVQVFAQMTGINVINYYQNIMYEALGITGNRATLVTGIYNVVGPLTNLVFITFVLDRIGRRRPLLFGAAGITIALVCEAALNSQNEDGTKTSYSIGGVFFLFAVTVLFSMSFGSIAWVYMSEVMPMQIRGKGVAFATGVGNWTVSTLWSQVSPIALGKIGWKFYLIFAAWNVCVTIPTIFFWFRETKQKSLEEIDLLFGGRALGALNDNLDSKALELESAGTARQVENVTEAAAIGVNQIFSSDLARELRYGRVEEGFTEDPYLSGELSYAAVVGLQSRNILATVKHFTGYSEPEQGLNTGPIHGGDRELRTTWMPAFKRAIVDVGAWNIMSAYHSYDGIASVSDAYALTDILRGELDYKYWGNPIDSDAVTLVTLKALPAKTDVEMGGGSFNFKQLPSLVKDGRLDIKSVDQAVSRLLRAKFEMGLFENPFPAAPRDQGPSLIHTDEAIDLARTIDRELIVLLENHNNILPLKKTNKIAVIGPMAHEYMNYGDYVVQGSQDRGMTRLDGIRAAVGESAKITDAQGWERWRNDRSGFLQAIQAVKEADGAVVIVGTWSGDQEELWAGVNATTGEHVDVNSLNLVAAQADLVSAISDTGKPTVVAFSSGKPITEPWIANSTAALVQQFYPSEQGGNALADFLFGDNNPSGRLSVQLPSRRCTIGDYGHVDANGNIVFGHQYAIGTPQPWNPFGYGKSYSTSEYSSVSLDKANTTVKDTLTASVDVTNTSHVDGTQVVQLYIVDAIASVDVPNRKLKAFKKIRVKAET</sequence>
<dbReference type="Pfam" id="PF14310">
    <property type="entry name" value="Fn3-like"/>
    <property type="match status" value="1"/>
</dbReference>
<keyword evidence="12" id="KW-0624">Polysaccharide degradation</keyword>
<evidence type="ECO:0000256" key="7">
    <source>
        <dbReference type="ARBA" id="ARBA00022989"/>
    </source>
</evidence>
<dbReference type="GO" id="GO:0005351">
    <property type="term" value="F:carbohydrate:proton symporter activity"/>
    <property type="evidence" value="ECO:0007669"/>
    <property type="project" value="TreeGrafter"/>
</dbReference>
<name>A0A1V6SNT5_9EURO</name>
<evidence type="ECO:0000256" key="8">
    <source>
        <dbReference type="ARBA" id="ARBA00023136"/>
    </source>
</evidence>
<keyword evidence="9" id="KW-0325">Glycoprotein</keyword>
<evidence type="ECO:0000256" key="9">
    <source>
        <dbReference type="ARBA" id="ARBA00023180"/>
    </source>
</evidence>
<dbReference type="InterPro" id="IPR026891">
    <property type="entry name" value="Fn3-like"/>
</dbReference>
<dbReference type="Gene3D" id="3.20.20.300">
    <property type="entry name" value="Glycoside hydrolase, family 3, N-terminal domain"/>
    <property type="match status" value="1"/>
</dbReference>
<dbReference type="PANTHER" id="PTHR48022:SF80">
    <property type="entry name" value="SUGAR TRANSPORTER, PUTATIVE (AFU_ORTHOLOGUE AFUA_3G12170)-RELATED"/>
    <property type="match status" value="1"/>
</dbReference>
<dbReference type="InterPro" id="IPR036962">
    <property type="entry name" value="Glyco_hydro_3_N_sf"/>
</dbReference>
<gene>
    <name evidence="15" type="ORF">PENFLA_c032G08419</name>
</gene>
<evidence type="ECO:0000256" key="2">
    <source>
        <dbReference type="ARBA" id="ARBA00005336"/>
    </source>
</evidence>
<dbReference type="PROSITE" id="PS00216">
    <property type="entry name" value="SUGAR_TRANSPORT_1"/>
    <property type="match status" value="1"/>
</dbReference>
<feature type="transmembrane region" description="Helical" evidence="13">
    <location>
        <begin position="426"/>
        <end position="446"/>
    </location>
</feature>
<dbReference type="InterPro" id="IPR003663">
    <property type="entry name" value="Sugar/inositol_transpt"/>
</dbReference>
<dbReference type="InterPro" id="IPR002772">
    <property type="entry name" value="Glyco_hydro_3_C"/>
</dbReference>
<feature type="domain" description="Major facilitator superfamily (MFS) profile" evidence="14">
    <location>
        <begin position="9"/>
        <end position="452"/>
    </location>
</feature>
<comment type="similarity">
    <text evidence="3">Belongs to the major facilitator superfamily. Sugar transporter (TC 2.A.1.1) family.</text>
</comment>
<dbReference type="Proteomes" id="UP000191342">
    <property type="component" value="Unassembled WGS sequence"/>
</dbReference>
<evidence type="ECO:0000256" key="12">
    <source>
        <dbReference type="ARBA" id="ARBA00023326"/>
    </source>
</evidence>
<dbReference type="Gene3D" id="1.20.1250.20">
    <property type="entry name" value="MFS general substrate transporter like domains"/>
    <property type="match status" value="1"/>
</dbReference>
<evidence type="ECO:0000256" key="4">
    <source>
        <dbReference type="ARBA" id="ARBA00022448"/>
    </source>
</evidence>
<comment type="similarity">
    <text evidence="2">Belongs to the glycosyl hydrolase 3 family.</text>
</comment>
<evidence type="ECO:0000256" key="3">
    <source>
        <dbReference type="ARBA" id="ARBA00010992"/>
    </source>
</evidence>
<feature type="transmembrane region" description="Helical" evidence="13">
    <location>
        <begin position="83"/>
        <end position="101"/>
    </location>
</feature>
<dbReference type="AlphaFoldDB" id="A0A1V6SNT5"/>
<dbReference type="PROSITE" id="PS50850">
    <property type="entry name" value="MFS"/>
    <property type="match status" value="1"/>
</dbReference>
<evidence type="ECO:0000259" key="14">
    <source>
        <dbReference type="PROSITE" id="PS50850"/>
    </source>
</evidence>
<dbReference type="OrthoDB" id="6612291at2759"/>
<evidence type="ECO:0000313" key="15">
    <source>
        <dbReference type="EMBL" id="OQE15339.1"/>
    </source>
</evidence>
<comment type="caution">
    <text evidence="15">The sequence shown here is derived from an EMBL/GenBank/DDBJ whole genome shotgun (WGS) entry which is preliminary data.</text>
</comment>
<dbReference type="Pfam" id="PF01915">
    <property type="entry name" value="Glyco_hydro_3_C"/>
    <property type="match status" value="1"/>
</dbReference>
<dbReference type="InterPro" id="IPR001764">
    <property type="entry name" value="Glyco_hydro_3_N"/>
</dbReference>
<organism evidence="15 16">
    <name type="scientific">Penicillium flavigenum</name>
    <dbReference type="NCBI Taxonomy" id="254877"/>
    <lineage>
        <taxon>Eukaryota</taxon>
        <taxon>Fungi</taxon>
        <taxon>Dikarya</taxon>
        <taxon>Ascomycota</taxon>
        <taxon>Pezizomycotina</taxon>
        <taxon>Eurotiomycetes</taxon>
        <taxon>Eurotiomycetidae</taxon>
        <taxon>Eurotiales</taxon>
        <taxon>Aspergillaceae</taxon>
        <taxon>Penicillium</taxon>
    </lineage>
</organism>
<dbReference type="InterPro" id="IPR005829">
    <property type="entry name" value="Sugar_transporter_CS"/>
</dbReference>
<dbReference type="Pfam" id="PF00083">
    <property type="entry name" value="Sugar_tr"/>
    <property type="match status" value="1"/>
</dbReference>
<keyword evidence="4" id="KW-0813">Transport</keyword>
<evidence type="ECO:0000313" key="16">
    <source>
        <dbReference type="Proteomes" id="UP000191342"/>
    </source>
</evidence>
<accession>A0A1V6SNT5</accession>
<keyword evidence="8 13" id="KW-0472">Membrane</keyword>
<dbReference type="InterPro" id="IPR050360">
    <property type="entry name" value="MFS_Sugar_Transporters"/>
</dbReference>
<dbReference type="SUPFAM" id="SSF103473">
    <property type="entry name" value="MFS general substrate transporter"/>
    <property type="match status" value="1"/>
</dbReference>
<keyword evidence="6" id="KW-0378">Hydrolase</keyword>